<keyword evidence="2" id="KW-1185">Reference proteome</keyword>
<evidence type="ECO:0008006" key="3">
    <source>
        <dbReference type="Google" id="ProtNLM"/>
    </source>
</evidence>
<gene>
    <name evidence="1" type="ORF">GCM10025770_25060</name>
</gene>
<reference evidence="2" key="1">
    <citation type="journal article" date="2019" name="Int. J. Syst. Evol. Microbiol.">
        <title>The Global Catalogue of Microorganisms (GCM) 10K type strain sequencing project: providing services to taxonomists for standard genome sequencing and annotation.</title>
        <authorList>
            <consortium name="The Broad Institute Genomics Platform"/>
            <consortium name="The Broad Institute Genome Sequencing Center for Infectious Disease"/>
            <person name="Wu L."/>
            <person name="Ma J."/>
        </authorList>
    </citation>
    <scope>NUCLEOTIDE SEQUENCE [LARGE SCALE GENOMIC DNA]</scope>
    <source>
        <strain evidence="2">JCM 18715</strain>
    </source>
</reference>
<organism evidence="1 2">
    <name type="scientific">Viridibacterium curvum</name>
    <dbReference type="NCBI Taxonomy" id="1101404"/>
    <lineage>
        <taxon>Bacteria</taxon>
        <taxon>Pseudomonadati</taxon>
        <taxon>Pseudomonadota</taxon>
        <taxon>Betaproteobacteria</taxon>
        <taxon>Rhodocyclales</taxon>
        <taxon>Rhodocyclaceae</taxon>
        <taxon>Viridibacterium</taxon>
    </lineage>
</organism>
<sequence length="364" mass="38946">MSRRLRFSLLIALPLLAVLAIGAYYAALHLLRTQIVEALGNTGEVGEIRIGFSRIEIDGVRIRASSSGWPTQDELRAVRVYVTPDLRSLLGGRIAVLRVDIEDAALTVLRNRAGMKIVPALLDKTKKIADKRGGDAARGKGLQVHIGHIALRNSRVDFFDATLGGKTHHIPLEALSLDLGDLELPALDARSALDVEAQVGGQGRLKLNGWLVASTLDADLRLRLADTPVKLVEPYLFRKPYGDVKAGTLTLDVRSKVDKRRLAAPGHLALKGLELGGVVGITREAAALFARSKGLDADTRRPVALDFTVQGNLDDSRFSLNEAIYAQAGMAVIQLFGLGGSAQDKAGGNLGSQVEGAVGRLLGR</sequence>
<dbReference type="InterPro" id="IPR052894">
    <property type="entry name" value="AsmA-related"/>
</dbReference>
<dbReference type="RefSeq" id="WP_345533320.1">
    <property type="nucleotide sequence ID" value="NZ_BAABLD010000008.1"/>
</dbReference>
<dbReference type="PANTHER" id="PTHR30441">
    <property type="entry name" value="DUF748 DOMAIN-CONTAINING PROTEIN"/>
    <property type="match status" value="1"/>
</dbReference>
<dbReference type="Proteomes" id="UP001500547">
    <property type="component" value="Unassembled WGS sequence"/>
</dbReference>
<protein>
    <recommendedName>
        <fullName evidence="3">DUF748 domain-containing protein</fullName>
    </recommendedName>
</protein>
<dbReference type="PANTHER" id="PTHR30441:SF8">
    <property type="entry name" value="DUF748 DOMAIN-CONTAINING PROTEIN"/>
    <property type="match status" value="1"/>
</dbReference>
<accession>A0ABP9QTH8</accession>
<evidence type="ECO:0000313" key="1">
    <source>
        <dbReference type="EMBL" id="GAA5167051.1"/>
    </source>
</evidence>
<evidence type="ECO:0000313" key="2">
    <source>
        <dbReference type="Proteomes" id="UP001500547"/>
    </source>
</evidence>
<name>A0ABP9QTH8_9RHOO</name>
<comment type="caution">
    <text evidence="1">The sequence shown here is derived from an EMBL/GenBank/DDBJ whole genome shotgun (WGS) entry which is preliminary data.</text>
</comment>
<dbReference type="Pfam" id="PF05359">
    <property type="entry name" value="DUF748"/>
    <property type="match status" value="1"/>
</dbReference>
<proteinExistence type="predicted"/>
<dbReference type="EMBL" id="BAABLD010000008">
    <property type="protein sequence ID" value="GAA5167051.1"/>
    <property type="molecule type" value="Genomic_DNA"/>
</dbReference>
<dbReference type="InterPro" id="IPR008023">
    <property type="entry name" value="DUF748"/>
</dbReference>